<accession>A0A2T7PZR0</accession>
<dbReference type="GO" id="GO:0005576">
    <property type="term" value="C:extracellular region"/>
    <property type="evidence" value="ECO:0007669"/>
    <property type="project" value="InterPro"/>
</dbReference>
<evidence type="ECO:0008006" key="4">
    <source>
        <dbReference type="Google" id="ProtNLM"/>
    </source>
</evidence>
<dbReference type="OMA" id="NTWVIRY"/>
<evidence type="ECO:0000313" key="3">
    <source>
        <dbReference type="Proteomes" id="UP000245119"/>
    </source>
</evidence>
<dbReference type="PANTHER" id="PTHR10697:SF13">
    <property type="entry name" value="RICIN B LECTIN DOMAIN-CONTAINING PROTEIN"/>
    <property type="match status" value="1"/>
</dbReference>
<dbReference type="GO" id="GO:0007160">
    <property type="term" value="P:cell-matrix adhesion"/>
    <property type="evidence" value="ECO:0007669"/>
    <property type="project" value="InterPro"/>
</dbReference>
<feature type="chain" id="PRO_5015680048" description="ZP domain-containing protein" evidence="1">
    <location>
        <begin position="21"/>
        <end position="207"/>
    </location>
</feature>
<gene>
    <name evidence="2" type="ORF">C0Q70_01527</name>
</gene>
<dbReference type="GO" id="GO:0005764">
    <property type="term" value="C:lysosome"/>
    <property type="evidence" value="ECO:0007669"/>
    <property type="project" value="TreeGrafter"/>
</dbReference>
<dbReference type="Pfam" id="PF00811">
    <property type="entry name" value="Ependymin"/>
    <property type="match status" value="1"/>
</dbReference>
<name>A0A2T7PZR0_POMCA</name>
<evidence type="ECO:0000256" key="1">
    <source>
        <dbReference type="SAM" id="SignalP"/>
    </source>
</evidence>
<dbReference type="PANTHER" id="PTHR10697">
    <property type="entry name" value="MAMMALIAN EPENDYMIN-RELATED PROTEIN 1"/>
    <property type="match status" value="1"/>
</dbReference>
<keyword evidence="1" id="KW-0732">Signal</keyword>
<dbReference type="Proteomes" id="UP000245119">
    <property type="component" value="Linkage Group LG1"/>
</dbReference>
<sequence>MADWSLFALTLLVGIGVVQLDPLKCCLPAQYSLIMTDLKTINTNSISNSDYQMDFTMNLAAIRASTLDPITGTSVIRSRSVFDYSRGKMYYIPENSTLCYIVNITALPTRCIPDDALYVDSSYFGTFPTLTYDTWRFRLPGSNITVTLAVSSDSCVPVVEGTSDPATQTDQILLFTTYVSNIRYPSLFDLPASCGQSDWTDREPNRP</sequence>
<protein>
    <recommendedName>
        <fullName evidence="4">ZP domain-containing protein</fullName>
    </recommendedName>
</protein>
<dbReference type="AlphaFoldDB" id="A0A2T7PZR0"/>
<proteinExistence type="predicted"/>
<dbReference type="InterPro" id="IPR001299">
    <property type="entry name" value="Ependymin"/>
</dbReference>
<dbReference type="GO" id="GO:0005509">
    <property type="term" value="F:calcium ion binding"/>
    <property type="evidence" value="ECO:0007669"/>
    <property type="project" value="InterPro"/>
</dbReference>
<reference evidence="2 3" key="1">
    <citation type="submission" date="2018-04" db="EMBL/GenBank/DDBJ databases">
        <title>The genome of golden apple snail Pomacea canaliculata provides insight into stress tolerance and invasive adaptation.</title>
        <authorList>
            <person name="Liu C."/>
            <person name="Liu B."/>
            <person name="Ren Y."/>
            <person name="Zhang Y."/>
            <person name="Wang H."/>
            <person name="Li S."/>
            <person name="Jiang F."/>
            <person name="Yin L."/>
            <person name="Zhang G."/>
            <person name="Qian W."/>
            <person name="Fan W."/>
        </authorList>
    </citation>
    <scope>NUCLEOTIDE SEQUENCE [LARGE SCALE GENOMIC DNA]</scope>
    <source>
        <strain evidence="2">SZHN2017</strain>
        <tissue evidence="2">Muscle</tissue>
    </source>
</reference>
<evidence type="ECO:0000313" key="2">
    <source>
        <dbReference type="EMBL" id="PVD38902.1"/>
    </source>
</evidence>
<dbReference type="EMBL" id="PZQS01000001">
    <property type="protein sequence ID" value="PVD38902.1"/>
    <property type="molecule type" value="Genomic_DNA"/>
</dbReference>
<comment type="caution">
    <text evidence="2">The sequence shown here is derived from an EMBL/GenBank/DDBJ whole genome shotgun (WGS) entry which is preliminary data.</text>
</comment>
<feature type="signal peptide" evidence="1">
    <location>
        <begin position="1"/>
        <end position="20"/>
    </location>
</feature>
<organism evidence="2 3">
    <name type="scientific">Pomacea canaliculata</name>
    <name type="common">Golden apple snail</name>
    <dbReference type="NCBI Taxonomy" id="400727"/>
    <lineage>
        <taxon>Eukaryota</taxon>
        <taxon>Metazoa</taxon>
        <taxon>Spiralia</taxon>
        <taxon>Lophotrochozoa</taxon>
        <taxon>Mollusca</taxon>
        <taxon>Gastropoda</taxon>
        <taxon>Caenogastropoda</taxon>
        <taxon>Architaenioglossa</taxon>
        <taxon>Ampullarioidea</taxon>
        <taxon>Ampullariidae</taxon>
        <taxon>Pomacea</taxon>
    </lineage>
</organism>
<keyword evidence="3" id="KW-1185">Reference proteome</keyword>
<dbReference type="OrthoDB" id="10070532at2759"/>